<comment type="caution">
    <text evidence="3">The sequence shown here is derived from an EMBL/GenBank/DDBJ whole genome shotgun (WGS) entry which is preliminary data.</text>
</comment>
<dbReference type="InterPro" id="IPR007410">
    <property type="entry name" value="LpqE-like"/>
</dbReference>
<reference evidence="3 4" key="1">
    <citation type="submission" date="2015-07" db="EMBL/GenBank/DDBJ databases">
        <title>Draft genome of Bellilinea caldifistulae DSM 17877.</title>
        <authorList>
            <person name="Hemp J."/>
            <person name="Ward L.M."/>
            <person name="Pace L.A."/>
            <person name="Fischer W.W."/>
        </authorList>
    </citation>
    <scope>NUCLEOTIDE SEQUENCE [LARGE SCALE GENOMIC DNA]</scope>
    <source>
        <strain evidence="3 4">GOMI-1</strain>
    </source>
</reference>
<dbReference type="EMBL" id="LGHJ01000023">
    <property type="protein sequence ID" value="KPL72464.1"/>
    <property type="molecule type" value="Genomic_DNA"/>
</dbReference>
<sequence length="168" mass="18084">MKKALILTTLLVILTACAAPVQSGITVENAWARAASQSPSGDMGNHSENMGNSGSMGEGENSMGGSNSAIYMVIYNQSNQNDRLIAAKTDVAESVEIHQTRMENDIMMMQKVDGVDIPAGSKVELKPGGYHIMLINLKKDLKAGEKLAFTLVFEKQGEINLEAEIRTP</sequence>
<evidence type="ECO:0000313" key="3">
    <source>
        <dbReference type="EMBL" id="KPL72464.1"/>
    </source>
</evidence>
<evidence type="ECO:0000313" key="4">
    <source>
        <dbReference type="Proteomes" id="UP000050514"/>
    </source>
</evidence>
<dbReference type="InterPro" id="IPR058248">
    <property type="entry name" value="Lxx211020-like"/>
</dbReference>
<accession>A0A0P6X008</accession>
<feature type="region of interest" description="Disordered" evidence="1">
    <location>
        <begin position="36"/>
        <end position="62"/>
    </location>
</feature>
<dbReference type="SUPFAM" id="SSF110087">
    <property type="entry name" value="DR1885-like metal-binding protein"/>
    <property type="match status" value="1"/>
</dbReference>
<feature type="chain" id="PRO_5006132738" description="Copper chaperone PCu(A)C" evidence="2">
    <location>
        <begin position="19"/>
        <end position="168"/>
    </location>
</feature>
<evidence type="ECO:0000256" key="1">
    <source>
        <dbReference type="SAM" id="MobiDB-lite"/>
    </source>
</evidence>
<organism evidence="3 4">
    <name type="scientific">Bellilinea caldifistulae</name>
    <dbReference type="NCBI Taxonomy" id="360411"/>
    <lineage>
        <taxon>Bacteria</taxon>
        <taxon>Bacillati</taxon>
        <taxon>Chloroflexota</taxon>
        <taxon>Anaerolineae</taxon>
        <taxon>Anaerolineales</taxon>
        <taxon>Anaerolineaceae</taxon>
        <taxon>Bellilinea</taxon>
    </lineage>
</organism>
<dbReference type="OrthoDB" id="9796962at2"/>
<evidence type="ECO:0000256" key="2">
    <source>
        <dbReference type="SAM" id="SignalP"/>
    </source>
</evidence>
<dbReference type="Gene3D" id="2.60.40.1890">
    <property type="entry name" value="PCu(A)C copper chaperone"/>
    <property type="match status" value="1"/>
</dbReference>
<dbReference type="Proteomes" id="UP000050514">
    <property type="component" value="Unassembled WGS sequence"/>
</dbReference>
<dbReference type="AlphaFoldDB" id="A0A0P6X008"/>
<feature type="signal peptide" evidence="2">
    <location>
        <begin position="1"/>
        <end position="18"/>
    </location>
</feature>
<dbReference type="STRING" id="360411.AC812_15750"/>
<dbReference type="PANTHER" id="PTHR36302:SF1">
    <property type="entry name" value="COPPER CHAPERONE PCU(A)C"/>
    <property type="match status" value="1"/>
</dbReference>
<dbReference type="PANTHER" id="PTHR36302">
    <property type="entry name" value="BLR7088 PROTEIN"/>
    <property type="match status" value="1"/>
</dbReference>
<keyword evidence="4" id="KW-1185">Reference proteome</keyword>
<keyword evidence="2" id="KW-0732">Signal</keyword>
<protein>
    <recommendedName>
        <fullName evidence="5">Copper chaperone PCu(A)C</fullName>
    </recommendedName>
</protein>
<dbReference type="InterPro" id="IPR036182">
    <property type="entry name" value="PCuAC_sf"/>
</dbReference>
<dbReference type="Pfam" id="PF04314">
    <property type="entry name" value="PCuAC"/>
    <property type="match status" value="1"/>
</dbReference>
<evidence type="ECO:0008006" key="5">
    <source>
        <dbReference type="Google" id="ProtNLM"/>
    </source>
</evidence>
<dbReference type="PROSITE" id="PS51257">
    <property type="entry name" value="PROKAR_LIPOPROTEIN"/>
    <property type="match status" value="1"/>
</dbReference>
<dbReference type="RefSeq" id="WP_061916653.1">
    <property type="nucleotide sequence ID" value="NZ_DF967971.1"/>
</dbReference>
<name>A0A0P6X008_9CHLR</name>
<dbReference type="PATRIC" id="fig|360411.5.peg.1247"/>
<feature type="compositionally biased region" description="Low complexity" evidence="1">
    <location>
        <begin position="43"/>
        <end position="62"/>
    </location>
</feature>
<gene>
    <name evidence="3" type="ORF">AC812_15750</name>
</gene>
<proteinExistence type="predicted"/>